<dbReference type="InterPro" id="IPR011009">
    <property type="entry name" value="Kinase-like_dom_sf"/>
</dbReference>
<evidence type="ECO:0000259" key="1">
    <source>
        <dbReference type="Pfam" id="PF01636"/>
    </source>
</evidence>
<dbReference type="Pfam" id="PF01636">
    <property type="entry name" value="APH"/>
    <property type="match status" value="1"/>
</dbReference>
<name>A0AAN6IZG5_EXODE</name>
<reference evidence="2" key="1">
    <citation type="submission" date="2023-01" db="EMBL/GenBank/DDBJ databases">
        <title>Exophiala dermititidis isolated from Cystic Fibrosis Patient.</title>
        <authorList>
            <person name="Kurbessoian T."/>
            <person name="Crocker A."/>
            <person name="Murante D."/>
            <person name="Hogan D.A."/>
            <person name="Stajich J.E."/>
        </authorList>
    </citation>
    <scope>NUCLEOTIDE SEQUENCE</scope>
    <source>
        <strain evidence="2">Ex8</strain>
    </source>
</reference>
<sequence length="241" mass="27911">MQGWTVADRCFTYDDETFTKRDLLESERPTGWQGHPVKTPWSSVRLQNEHAALAFIRDNTTIPVPKILEFKSISSEGTYQLKMERVYGTPLSKIRAGKEQATKAVDEYITQFVLPQLHSLRSRNVGALTGDIIPPMRLWGQPGSRQWTPWKSWSKTNVFVHNDLGQQNILVDDNFNVVGIVDWECSGFYPDYFEAPLWTKSLDDEGYFDIDAHNIPRLVEFLSQRERRPLWLRDSILSSFL</sequence>
<gene>
    <name evidence="2" type="ORF">HRR80_000501</name>
</gene>
<evidence type="ECO:0000313" key="2">
    <source>
        <dbReference type="EMBL" id="KAJ8995743.1"/>
    </source>
</evidence>
<dbReference type="PANTHER" id="PTHR21310:SF15">
    <property type="entry name" value="AMINOGLYCOSIDE PHOSPHOTRANSFERASE DOMAIN-CONTAINING PROTEIN"/>
    <property type="match status" value="1"/>
</dbReference>
<protein>
    <recommendedName>
        <fullName evidence="1">Aminoglycoside phosphotransferase domain-containing protein</fullName>
    </recommendedName>
</protein>
<dbReference type="Proteomes" id="UP001161757">
    <property type="component" value="Unassembled WGS sequence"/>
</dbReference>
<proteinExistence type="predicted"/>
<evidence type="ECO:0000313" key="3">
    <source>
        <dbReference type="Proteomes" id="UP001161757"/>
    </source>
</evidence>
<dbReference type="InterPro" id="IPR002575">
    <property type="entry name" value="Aminoglycoside_PTrfase"/>
</dbReference>
<dbReference type="Gene3D" id="3.90.1200.10">
    <property type="match status" value="1"/>
</dbReference>
<accession>A0AAN6IZG5</accession>
<dbReference type="InterPro" id="IPR051678">
    <property type="entry name" value="AGP_Transferase"/>
</dbReference>
<organism evidence="2 3">
    <name type="scientific">Exophiala dermatitidis</name>
    <name type="common">Black yeast-like fungus</name>
    <name type="synonym">Wangiella dermatitidis</name>
    <dbReference type="NCBI Taxonomy" id="5970"/>
    <lineage>
        <taxon>Eukaryota</taxon>
        <taxon>Fungi</taxon>
        <taxon>Dikarya</taxon>
        <taxon>Ascomycota</taxon>
        <taxon>Pezizomycotina</taxon>
        <taxon>Eurotiomycetes</taxon>
        <taxon>Chaetothyriomycetidae</taxon>
        <taxon>Chaetothyriales</taxon>
        <taxon>Herpotrichiellaceae</taxon>
        <taxon>Exophiala</taxon>
    </lineage>
</organism>
<dbReference type="CDD" id="cd05120">
    <property type="entry name" value="APH_ChoK_like"/>
    <property type="match status" value="1"/>
</dbReference>
<dbReference type="PANTHER" id="PTHR21310">
    <property type="entry name" value="AMINOGLYCOSIDE PHOSPHOTRANSFERASE-RELATED-RELATED"/>
    <property type="match status" value="1"/>
</dbReference>
<dbReference type="EMBL" id="JAJGCB010000001">
    <property type="protein sequence ID" value="KAJ8995743.1"/>
    <property type="molecule type" value="Genomic_DNA"/>
</dbReference>
<dbReference type="SUPFAM" id="SSF56112">
    <property type="entry name" value="Protein kinase-like (PK-like)"/>
    <property type="match status" value="1"/>
</dbReference>
<feature type="domain" description="Aminoglycoside phosphotransferase" evidence="1">
    <location>
        <begin position="153"/>
        <end position="190"/>
    </location>
</feature>
<comment type="caution">
    <text evidence="2">The sequence shown here is derived from an EMBL/GenBank/DDBJ whole genome shotgun (WGS) entry which is preliminary data.</text>
</comment>
<dbReference type="AlphaFoldDB" id="A0AAN6IZG5"/>